<evidence type="ECO:0008006" key="9">
    <source>
        <dbReference type="Google" id="ProtNLM"/>
    </source>
</evidence>
<dbReference type="PROSITE" id="PS50092">
    <property type="entry name" value="TSP1"/>
    <property type="match status" value="2"/>
</dbReference>
<organism evidence="6">
    <name type="scientific">Capitella teleta</name>
    <name type="common">Polychaete worm</name>
    <dbReference type="NCBI Taxonomy" id="283909"/>
    <lineage>
        <taxon>Eukaryota</taxon>
        <taxon>Metazoa</taxon>
        <taxon>Spiralia</taxon>
        <taxon>Lophotrochozoa</taxon>
        <taxon>Annelida</taxon>
        <taxon>Polychaeta</taxon>
        <taxon>Sedentaria</taxon>
        <taxon>Scolecida</taxon>
        <taxon>Capitellidae</taxon>
        <taxon>Capitella</taxon>
    </lineage>
</organism>
<dbReference type="Gene3D" id="2.20.100.10">
    <property type="entry name" value="Thrombospondin type-1 (TSP1) repeat"/>
    <property type="match status" value="2"/>
</dbReference>
<dbReference type="PANTHER" id="PTHR22906:SF43">
    <property type="entry name" value="PROPERDIN"/>
    <property type="match status" value="1"/>
</dbReference>
<keyword evidence="4" id="KW-0677">Repeat</keyword>
<dbReference type="EMBL" id="AMQN01044273">
    <property type="status" value="NOT_ANNOTATED_CDS"/>
    <property type="molecule type" value="Genomic_DNA"/>
</dbReference>
<dbReference type="PANTHER" id="PTHR22906">
    <property type="entry name" value="PROPERDIN"/>
    <property type="match status" value="1"/>
</dbReference>
<feature type="non-terminal residue" evidence="6">
    <location>
        <position position="1"/>
    </location>
</feature>
<accession>R7UFP6</accession>
<keyword evidence="3" id="KW-0732">Signal</keyword>
<dbReference type="InterPro" id="IPR052065">
    <property type="entry name" value="Compl_asym_regulator"/>
</dbReference>
<dbReference type="SUPFAM" id="SSF82895">
    <property type="entry name" value="TSP-1 type 1 repeat"/>
    <property type="match status" value="2"/>
</dbReference>
<evidence type="ECO:0000313" key="6">
    <source>
        <dbReference type="EMBL" id="ELU05359.1"/>
    </source>
</evidence>
<reference evidence="6 8" key="2">
    <citation type="journal article" date="2013" name="Nature">
        <title>Insights into bilaterian evolution from three spiralian genomes.</title>
        <authorList>
            <person name="Simakov O."/>
            <person name="Marletaz F."/>
            <person name="Cho S.J."/>
            <person name="Edsinger-Gonzales E."/>
            <person name="Havlak P."/>
            <person name="Hellsten U."/>
            <person name="Kuo D.H."/>
            <person name="Larsson T."/>
            <person name="Lv J."/>
            <person name="Arendt D."/>
            <person name="Savage R."/>
            <person name="Osoegawa K."/>
            <person name="de Jong P."/>
            <person name="Grimwood J."/>
            <person name="Chapman J.A."/>
            <person name="Shapiro H."/>
            <person name="Aerts A."/>
            <person name="Otillar R.P."/>
            <person name="Terry A.Y."/>
            <person name="Boore J.L."/>
            <person name="Grigoriev I.V."/>
            <person name="Lindberg D.R."/>
            <person name="Seaver E.C."/>
            <person name="Weisblat D.A."/>
            <person name="Putnam N.H."/>
            <person name="Rokhsar D.S."/>
        </authorList>
    </citation>
    <scope>NUCLEOTIDE SEQUENCE</scope>
    <source>
        <strain evidence="6 8">I ESC-2004</strain>
    </source>
</reference>
<dbReference type="PRINTS" id="PR01705">
    <property type="entry name" value="TSP1REPEAT"/>
</dbReference>
<evidence type="ECO:0000256" key="1">
    <source>
        <dbReference type="ARBA" id="ARBA00004613"/>
    </source>
</evidence>
<keyword evidence="2" id="KW-0964">Secreted</keyword>
<evidence type="ECO:0000313" key="8">
    <source>
        <dbReference type="Proteomes" id="UP000014760"/>
    </source>
</evidence>
<dbReference type="HOGENOM" id="CLU_047129_1_0_1"/>
<reference evidence="7" key="3">
    <citation type="submission" date="2015-06" db="UniProtKB">
        <authorList>
            <consortium name="EnsemblMetazoa"/>
        </authorList>
    </citation>
    <scope>IDENTIFICATION</scope>
</reference>
<dbReference type="SMART" id="SM00209">
    <property type="entry name" value="TSP1"/>
    <property type="match status" value="2"/>
</dbReference>
<dbReference type="InterPro" id="IPR036383">
    <property type="entry name" value="TSP1_rpt_sf"/>
</dbReference>
<dbReference type="Pfam" id="PF00090">
    <property type="entry name" value="TSP_1"/>
    <property type="match status" value="2"/>
</dbReference>
<proteinExistence type="predicted"/>
<dbReference type="FunFam" id="2.20.100.10:FF:000001">
    <property type="entry name" value="semaphorin-5A isoform X1"/>
    <property type="match status" value="1"/>
</dbReference>
<feature type="non-terminal residue" evidence="6">
    <location>
        <position position="90"/>
    </location>
</feature>
<dbReference type="InterPro" id="IPR000884">
    <property type="entry name" value="TSP1_rpt"/>
</dbReference>
<name>R7UFP6_CAPTE</name>
<keyword evidence="8" id="KW-1185">Reference proteome</keyword>
<sequence length="90" mass="9809">NGNWGPWGDWSGCTKTCGVAEQRRARQCDSPAPSQGGEDCPGSKKRIRPCKLEDCPVLDECKDWGKWSECSATCGSGIKTRERLCSSDTP</sequence>
<dbReference type="EMBL" id="KB301606">
    <property type="protein sequence ID" value="ELU05359.1"/>
    <property type="molecule type" value="Genomic_DNA"/>
</dbReference>
<dbReference type="AlphaFoldDB" id="R7UFP6"/>
<dbReference type="Proteomes" id="UP000014760">
    <property type="component" value="Unassembled WGS sequence"/>
</dbReference>
<dbReference type="STRING" id="283909.R7UFP6"/>
<evidence type="ECO:0000256" key="5">
    <source>
        <dbReference type="ARBA" id="ARBA00023157"/>
    </source>
</evidence>
<protein>
    <recommendedName>
        <fullName evidence="9">Spondin-like TSP1 domain-containing protein</fullName>
    </recommendedName>
</protein>
<evidence type="ECO:0000256" key="4">
    <source>
        <dbReference type="ARBA" id="ARBA00022737"/>
    </source>
</evidence>
<evidence type="ECO:0000256" key="2">
    <source>
        <dbReference type="ARBA" id="ARBA00022525"/>
    </source>
</evidence>
<dbReference type="EnsemblMetazoa" id="CapteT51753">
    <property type="protein sequence ID" value="CapteP51753"/>
    <property type="gene ID" value="CapteG51753"/>
</dbReference>
<evidence type="ECO:0000256" key="3">
    <source>
        <dbReference type="ARBA" id="ARBA00022729"/>
    </source>
</evidence>
<dbReference type="OMA" id="CITPCPL"/>
<dbReference type="OrthoDB" id="446173at2759"/>
<gene>
    <name evidence="6" type="ORF">CAPTEDRAFT_51753</name>
</gene>
<comment type="subcellular location">
    <subcellularLocation>
        <location evidence="1">Secreted</location>
    </subcellularLocation>
</comment>
<evidence type="ECO:0000313" key="7">
    <source>
        <dbReference type="EnsemblMetazoa" id="CapteP51753"/>
    </source>
</evidence>
<reference evidence="8" key="1">
    <citation type="submission" date="2012-12" db="EMBL/GenBank/DDBJ databases">
        <authorList>
            <person name="Hellsten U."/>
            <person name="Grimwood J."/>
            <person name="Chapman J.A."/>
            <person name="Shapiro H."/>
            <person name="Aerts A."/>
            <person name="Otillar R.P."/>
            <person name="Terry A.Y."/>
            <person name="Boore J.L."/>
            <person name="Simakov O."/>
            <person name="Marletaz F."/>
            <person name="Cho S.-J."/>
            <person name="Edsinger-Gonzales E."/>
            <person name="Havlak P."/>
            <person name="Kuo D.-H."/>
            <person name="Larsson T."/>
            <person name="Lv J."/>
            <person name="Arendt D."/>
            <person name="Savage R."/>
            <person name="Osoegawa K."/>
            <person name="de Jong P."/>
            <person name="Lindberg D.R."/>
            <person name="Seaver E.C."/>
            <person name="Weisblat D.A."/>
            <person name="Putnam N.H."/>
            <person name="Grigoriev I.V."/>
            <person name="Rokhsar D.S."/>
        </authorList>
    </citation>
    <scope>NUCLEOTIDE SEQUENCE</scope>
    <source>
        <strain evidence="8">I ESC-2004</strain>
    </source>
</reference>
<keyword evidence="5" id="KW-1015">Disulfide bond</keyword>